<dbReference type="InterPro" id="IPR036689">
    <property type="entry name" value="ESAT-6-like_sf"/>
</dbReference>
<dbReference type="AlphaFoldDB" id="D6ZDU8"/>
<gene>
    <name evidence="1" type="ordered locus">Srot_2926</name>
</gene>
<dbReference type="EMBL" id="CP001958">
    <property type="protein sequence ID" value="ADG99355.1"/>
    <property type="molecule type" value="Genomic_DNA"/>
</dbReference>
<dbReference type="RefSeq" id="WP_013139802.1">
    <property type="nucleotide sequence ID" value="NC_014168.1"/>
</dbReference>
<proteinExistence type="predicted"/>
<protein>
    <submittedName>
        <fullName evidence="1">Uncharacterized protein</fullName>
    </submittedName>
</protein>
<organism evidence="1 2">
    <name type="scientific">Segniliparus rotundus (strain ATCC BAA-972 / CDC 1076 / CIP 108378 / DSM 44985 / JCM 13578)</name>
    <dbReference type="NCBI Taxonomy" id="640132"/>
    <lineage>
        <taxon>Bacteria</taxon>
        <taxon>Bacillati</taxon>
        <taxon>Actinomycetota</taxon>
        <taxon>Actinomycetes</taxon>
        <taxon>Mycobacteriales</taxon>
        <taxon>Segniliparaceae</taxon>
        <taxon>Segniliparus</taxon>
    </lineage>
</organism>
<dbReference type="STRING" id="640132.Srot_2926"/>
<keyword evidence="2" id="KW-1185">Reference proteome</keyword>
<reference evidence="1 2" key="1">
    <citation type="journal article" date="2010" name="Stand. Genomic Sci.">
        <title>Complete genome sequence of Segniliparus rotundus type strain (CDC 1076).</title>
        <authorList>
            <person name="Sikorski J."/>
            <person name="Lapidus A."/>
            <person name="Copeland A."/>
            <person name="Misra M."/>
            <person name="Glavina Del Rio T."/>
            <person name="Nolan M."/>
            <person name="Lucas S."/>
            <person name="Chen F."/>
            <person name="Tice H."/>
            <person name="Cheng J.F."/>
            <person name="Jando M."/>
            <person name="Schneider S."/>
            <person name="Bruce D."/>
            <person name="Goodwin L."/>
            <person name="Pitluck S."/>
            <person name="Liolios K."/>
            <person name="Mikhailova N."/>
            <person name="Pati A."/>
            <person name="Ivanova N."/>
            <person name="Mavromatis K."/>
            <person name="Chen A."/>
            <person name="Palaniappan K."/>
            <person name="Chertkov O."/>
            <person name="Land M."/>
            <person name="Hauser L."/>
            <person name="Chang Y.J."/>
            <person name="Jeffries C.D."/>
            <person name="Brettin T."/>
            <person name="Detter J.C."/>
            <person name="Han C."/>
            <person name="Rohde M."/>
            <person name="Goker M."/>
            <person name="Bristow J."/>
            <person name="Eisen J.A."/>
            <person name="Markowitz V."/>
            <person name="Hugenholtz P."/>
            <person name="Kyrpides N.C."/>
            <person name="Klenk H.P."/>
        </authorList>
    </citation>
    <scope>NUCLEOTIDE SEQUENCE [LARGE SCALE GENOMIC DNA]</scope>
    <source>
        <strain evidence="2">ATCC BAA-972 / CDC 1076 / CIP 108378 / DSM 44985 / JCM 13578</strain>
    </source>
</reference>
<dbReference type="SUPFAM" id="SSF140453">
    <property type="entry name" value="EsxAB dimer-like"/>
    <property type="match status" value="1"/>
</dbReference>
<accession>D6ZDU8</accession>
<dbReference type="Gene3D" id="1.10.287.1060">
    <property type="entry name" value="ESAT-6-like"/>
    <property type="match status" value="1"/>
</dbReference>
<evidence type="ECO:0000313" key="1">
    <source>
        <dbReference type="EMBL" id="ADG99355.1"/>
    </source>
</evidence>
<dbReference type="HOGENOM" id="CLU_1184389_0_0_11"/>
<name>D6ZDU8_SEGRD</name>
<dbReference type="KEGG" id="srt:Srot_2926"/>
<sequence length="234" mass="24940">MTQAIELFPQAAADKVLEWARKLGVSGVDTTLNIIRTMVGDPNALMHMATDLRNNSAGQLHHATHNLESATHDLASSWTGAGSDAAQTRINKYIAVSGDGAAALNDIAGHVDALLKILTDSYKEGVAHIVNCATALVDFESSTASLAFDFLDKASLGDIGKAFVGKAAEALNKFIKEFGKLFDETVDHFTRISGEIKAVQEKIALFEIPDDIGAIATEAATWEPMPKTHGKHQG</sequence>
<evidence type="ECO:0000313" key="2">
    <source>
        <dbReference type="Proteomes" id="UP000002247"/>
    </source>
</evidence>
<dbReference type="Proteomes" id="UP000002247">
    <property type="component" value="Chromosome"/>
</dbReference>